<gene>
    <name evidence="2" type="ORF">ACFSKW_34205</name>
</gene>
<dbReference type="Proteomes" id="UP001597368">
    <property type="component" value="Unassembled WGS sequence"/>
</dbReference>
<keyword evidence="1" id="KW-0812">Transmembrane</keyword>
<sequence>MRQYSGNRIGLGVVGAVLLGAGVYAYLRGGGELGKGRNTKVMEADLDGFVAAHPLISWGLALALVLAAMLATRWLFMALGWGRLGNRSGTGTALLCVGLKDVDGISRTSVRVVGEDRLRLAVTCPITADVGAVVTKLDREIVGRVRRDIGEDDMGAIVRVHVRR</sequence>
<feature type="transmembrane region" description="Helical" evidence="1">
    <location>
        <begin position="55"/>
        <end position="76"/>
    </location>
</feature>
<evidence type="ECO:0008006" key="4">
    <source>
        <dbReference type="Google" id="ProtNLM"/>
    </source>
</evidence>
<dbReference type="RefSeq" id="WP_379576896.1">
    <property type="nucleotide sequence ID" value="NZ_JBHUFV010000050.1"/>
</dbReference>
<evidence type="ECO:0000256" key="1">
    <source>
        <dbReference type="SAM" id="Phobius"/>
    </source>
</evidence>
<keyword evidence="1" id="KW-1133">Transmembrane helix</keyword>
<evidence type="ECO:0000313" key="3">
    <source>
        <dbReference type="Proteomes" id="UP001597368"/>
    </source>
</evidence>
<evidence type="ECO:0000313" key="2">
    <source>
        <dbReference type="EMBL" id="MFD1936540.1"/>
    </source>
</evidence>
<accession>A0ABW4T619</accession>
<keyword evidence="3" id="KW-1185">Reference proteome</keyword>
<reference evidence="3" key="1">
    <citation type="journal article" date="2019" name="Int. J. Syst. Evol. Microbiol.">
        <title>The Global Catalogue of Microorganisms (GCM) 10K type strain sequencing project: providing services to taxonomists for standard genome sequencing and annotation.</title>
        <authorList>
            <consortium name="The Broad Institute Genomics Platform"/>
            <consortium name="The Broad Institute Genome Sequencing Center for Infectious Disease"/>
            <person name="Wu L."/>
            <person name="Ma J."/>
        </authorList>
    </citation>
    <scope>NUCLEOTIDE SEQUENCE [LARGE SCALE GENOMIC DNA]</scope>
    <source>
        <strain evidence="3">ICMP 6774ER</strain>
    </source>
</reference>
<dbReference type="EMBL" id="JBHUFV010000050">
    <property type="protein sequence ID" value="MFD1936540.1"/>
    <property type="molecule type" value="Genomic_DNA"/>
</dbReference>
<protein>
    <recommendedName>
        <fullName evidence="4">Alkaline shock response membrane anchor protein AmaP</fullName>
    </recommendedName>
</protein>
<proteinExistence type="predicted"/>
<keyword evidence="1" id="KW-0472">Membrane</keyword>
<organism evidence="2 3">
    <name type="scientific">Nonomuraea mangrovi</name>
    <dbReference type="NCBI Taxonomy" id="2316207"/>
    <lineage>
        <taxon>Bacteria</taxon>
        <taxon>Bacillati</taxon>
        <taxon>Actinomycetota</taxon>
        <taxon>Actinomycetes</taxon>
        <taxon>Streptosporangiales</taxon>
        <taxon>Streptosporangiaceae</taxon>
        <taxon>Nonomuraea</taxon>
    </lineage>
</organism>
<comment type="caution">
    <text evidence="2">The sequence shown here is derived from an EMBL/GenBank/DDBJ whole genome shotgun (WGS) entry which is preliminary data.</text>
</comment>
<feature type="transmembrane region" description="Helical" evidence="1">
    <location>
        <begin position="9"/>
        <end position="27"/>
    </location>
</feature>
<name>A0ABW4T619_9ACTN</name>